<evidence type="ECO:0000313" key="2">
    <source>
        <dbReference type="Proteomes" id="UP000054337"/>
    </source>
</evidence>
<dbReference type="RefSeq" id="XP_014557993.1">
    <property type="nucleotide sequence ID" value="XM_014702507.1"/>
</dbReference>
<proteinExistence type="predicted"/>
<evidence type="ECO:0000313" key="1">
    <source>
        <dbReference type="EMBL" id="EUN28406.1"/>
    </source>
</evidence>
<dbReference type="AlphaFoldDB" id="W7EJV3"/>
<reference evidence="1 2" key="1">
    <citation type="journal article" date="2013" name="PLoS Genet.">
        <title>Comparative genome structure, secondary metabolite, and effector coding capacity across Cochliobolus pathogens.</title>
        <authorList>
            <person name="Condon B.J."/>
            <person name="Leng Y."/>
            <person name="Wu D."/>
            <person name="Bushley K.E."/>
            <person name="Ohm R.A."/>
            <person name="Otillar R."/>
            <person name="Martin J."/>
            <person name="Schackwitz W."/>
            <person name="Grimwood J."/>
            <person name="MohdZainudin N."/>
            <person name="Xue C."/>
            <person name="Wang R."/>
            <person name="Manning V.A."/>
            <person name="Dhillon B."/>
            <person name="Tu Z.J."/>
            <person name="Steffenson B.J."/>
            <person name="Salamov A."/>
            <person name="Sun H."/>
            <person name="Lowry S."/>
            <person name="LaButti K."/>
            <person name="Han J."/>
            <person name="Copeland A."/>
            <person name="Lindquist E."/>
            <person name="Barry K."/>
            <person name="Schmutz J."/>
            <person name="Baker S.E."/>
            <person name="Ciuffetti L.M."/>
            <person name="Grigoriev I.V."/>
            <person name="Zhong S."/>
            <person name="Turgeon B.G."/>
        </authorList>
    </citation>
    <scope>NUCLEOTIDE SEQUENCE [LARGE SCALE GENOMIC DNA]</scope>
    <source>
        <strain evidence="1 2">FI3</strain>
    </source>
</reference>
<dbReference type="EMBL" id="KI968721">
    <property type="protein sequence ID" value="EUN28406.1"/>
    <property type="molecule type" value="Genomic_DNA"/>
</dbReference>
<dbReference type="Proteomes" id="UP000054337">
    <property type="component" value="Unassembled WGS sequence"/>
</dbReference>
<sequence length="55" mass="6442">HLIPKYMGNHKIFQPRPRSHQLTLGGKRLRPGISSAKQMFFMAYITSWLNDDVTR</sequence>
<organism evidence="1 2">
    <name type="scientific">Bipolaris victoriae (strain FI3)</name>
    <name type="common">Victoria blight of oats agent</name>
    <name type="synonym">Cochliobolus victoriae</name>
    <dbReference type="NCBI Taxonomy" id="930091"/>
    <lineage>
        <taxon>Eukaryota</taxon>
        <taxon>Fungi</taxon>
        <taxon>Dikarya</taxon>
        <taxon>Ascomycota</taxon>
        <taxon>Pezizomycotina</taxon>
        <taxon>Dothideomycetes</taxon>
        <taxon>Pleosporomycetidae</taxon>
        <taxon>Pleosporales</taxon>
        <taxon>Pleosporineae</taxon>
        <taxon>Pleosporaceae</taxon>
        <taxon>Bipolaris</taxon>
    </lineage>
</organism>
<feature type="non-terminal residue" evidence="1">
    <location>
        <position position="1"/>
    </location>
</feature>
<accession>W7EJV3</accession>
<dbReference type="GeneID" id="26260076"/>
<name>W7EJV3_BIPV3</name>
<dbReference type="HOGENOM" id="CLU_3037818_0_0_1"/>
<gene>
    <name evidence="1" type="ORF">COCVIDRAFT_95626</name>
</gene>
<keyword evidence="2" id="KW-1185">Reference proteome</keyword>
<protein>
    <submittedName>
        <fullName evidence="1">Uncharacterized protein</fullName>
    </submittedName>
</protein>